<comment type="similarity">
    <text evidence="1">Belongs to the RRN3 family.</text>
</comment>
<dbReference type="OrthoDB" id="26970at2759"/>
<evidence type="ECO:0000256" key="2">
    <source>
        <dbReference type="SAM" id="MobiDB-lite"/>
    </source>
</evidence>
<feature type="compositionally biased region" description="Polar residues" evidence="2">
    <location>
        <begin position="1"/>
        <end position="10"/>
    </location>
</feature>
<dbReference type="EMBL" id="OU896711">
    <property type="protein sequence ID" value="CAG9821895.1"/>
    <property type="molecule type" value="Genomic_DNA"/>
</dbReference>
<feature type="compositionally biased region" description="Low complexity" evidence="2">
    <location>
        <begin position="586"/>
        <end position="599"/>
    </location>
</feature>
<dbReference type="GO" id="GO:0006361">
    <property type="term" value="P:transcription initiation at RNA polymerase I promoter"/>
    <property type="evidence" value="ECO:0007669"/>
    <property type="project" value="InterPro"/>
</dbReference>
<reference evidence="3" key="1">
    <citation type="submission" date="2022-01" db="EMBL/GenBank/DDBJ databases">
        <authorList>
            <person name="King R."/>
        </authorList>
    </citation>
    <scope>NUCLEOTIDE SEQUENCE</scope>
</reference>
<evidence type="ECO:0000313" key="4">
    <source>
        <dbReference type="Proteomes" id="UP001153737"/>
    </source>
</evidence>
<dbReference type="InterPro" id="IPR007991">
    <property type="entry name" value="RNA_pol_I_trans_ini_fac_RRN3"/>
</dbReference>
<dbReference type="Proteomes" id="UP001153737">
    <property type="component" value="Chromosome 5"/>
</dbReference>
<evidence type="ECO:0008006" key="5">
    <source>
        <dbReference type="Google" id="ProtNLM"/>
    </source>
</evidence>
<name>A0A9N9SJ76_PHACE</name>
<keyword evidence="4" id="KW-1185">Reference proteome</keyword>
<dbReference type="AlphaFoldDB" id="A0A9N9SJ76"/>
<dbReference type="PANTHER" id="PTHR12790">
    <property type="entry name" value="TRANSCRIPTION INITIATION FACTOR IA RRN3"/>
    <property type="match status" value="1"/>
</dbReference>
<dbReference type="GO" id="GO:0001042">
    <property type="term" value="F:RNA polymerase I core binding"/>
    <property type="evidence" value="ECO:0007669"/>
    <property type="project" value="TreeGrafter"/>
</dbReference>
<reference evidence="3" key="2">
    <citation type="submission" date="2022-10" db="EMBL/GenBank/DDBJ databases">
        <authorList>
            <consortium name="ENA_rothamsted_submissions"/>
            <consortium name="culmorum"/>
            <person name="King R."/>
        </authorList>
    </citation>
    <scope>NUCLEOTIDE SEQUENCE</scope>
</reference>
<feature type="region of interest" description="Disordered" evidence="2">
    <location>
        <begin position="586"/>
        <end position="610"/>
    </location>
</feature>
<accession>A0A9N9SJ76</accession>
<dbReference type="PANTHER" id="PTHR12790:SF0">
    <property type="entry name" value="RNA POLYMERASE I-SPECIFIC TRANSCRIPTION INITIATION FACTOR RRN3-RELATED"/>
    <property type="match status" value="1"/>
</dbReference>
<dbReference type="GO" id="GO:0005634">
    <property type="term" value="C:nucleus"/>
    <property type="evidence" value="ECO:0007669"/>
    <property type="project" value="TreeGrafter"/>
</dbReference>
<dbReference type="Pfam" id="PF05327">
    <property type="entry name" value="RRN3"/>
    <property type="match status" value="1"/>
</dbReference>
<evidence type="ECO:0000313" key="3">
    <source>
        <dbReference type="EMBL" id="CAG9821895.1"/>
    </source>
</evidence>
<proteinExistence type="inferred from homology"/>
<evidence type="ECO:0000256" key="1">
    <source>
        <dbReference type="ARBA" id="ARBA00010098"/>
    </source>
</evidence>
<protein>
    <recommendedName>
        <fullName evidence="5">RNA polymerase I-specific transcription initiation factor RRN3</fullName>
    </recommendedName>
</protein>
<feature type="compositionally biased region" description="Low complexity" evidence="2">
    <location>
        <begin position="11"/>
        <end position="20"/>
    </location>
</feature>
<dbReference type="GO" id="GO:0001181">
    <property type="term" value="F:RNA polymerase I general transcription initiation factor activity"/>
    <property type="evidence" value="ECO:0007669"/>
    <property type="project" value="InterPro"/>
</dbReference>
<feature type="region of interest" description="Disordered" evidence="2">
    <location>
        <begin position="1"/>
        <end position="22"/>
    </location>
</feature>
<sequence>MSVYSQRTKGSSNPSPSPILKKSKSLKSRLSEIRHTPCKVKFVLPHSQKVRTILQQYVETKFSKEYENLICLIRDAHLSDEDISSLLIEATECISILNQELRLFVEALLSIDWTNKNAIVVSEYQSFIVNLLSAHNYHAKMVIEKLVKLFIPDPNEPEWPEGVPTDTDCIKCVNIHSLINLLLAVVPMCTELLISSVTSQFPYYNKSTHIHEYYIHNVLWILEYQPKIRPDILRLLFSKLVIMDVNAPREEIERYLNAEEEMFSVDDDVRSVKTSTTAFTQVNRHSLAHTLDICLDKMFNYAISECHDANTGEVDWEKTKTLYHNMIPVFEKIILPTYNTHHVQYVMFLICCFKATIAEAFLNFLWKKVCDPNMAPVLRQASVNYIASLVARANFVPLSMLKGTLQQLAEWIHFYISTQEEIECVNSDVRIHQVFYSVCQAVFYIVAFRHKDLVNSKKNIVFLESLNLAKMVTSRLNPLRVCQPVVAQNFAAITRNYQLAYCYTVMEHNSRNVMPTIYQNEKGAVVISNNLLDVFYPFDPYLLERSGKKIHPFYRDYEEVVEENFDDTDMKETTEVDDFLYNHELSSTSNSKSQSHKFSYGSSPGFKFKG</sequence>
<organism evidence="3 4">
    <name type="scientific">Phaedon cochleariae</name>
    <name type="common">Mustard beetle</name>
    <dbReference type="NCBI Taxonomy" id="80249"/>
    <lineage>
        <taxon>Eukaryota</taxon>
        <taxon>Metazoa</taxon>
        <taxon>Ecdysozoa</taxon>
        <taxon>Arthropoda</taxon>
        <taxon>Hexapoda</taxon>
        <taxon>Insecta</taxon>
        <taxon>Pterygota</taxon>
        <taxon>Neoptera</taxon>
        <taxon>Endopterygota</taxon>
        <taxon>Coleoptera</taxon>
        <taxon>Polyphaga</taxon>
        <taxon>Cucujiformia</taxon>
        <taxon>Chrysomeloidea</taxon>
        <taxon>Chrysomelidae</taxon>
        <taxon>Chrysomelinae</taxon>
        <taxon>Chrysomelini</taxon>
        <taxon>Phaedon</taxon>
    </lineage>
</organism>
<gene>
    <name evidence="3" type="ORF">PHAECO_LOCUS9175</name>
</gene>